<dbReference type="GO" id="GO:0006355">
    <property type="term" value="P:regulation of DNA-templated transcription"/>
    <property type="evidence" value="ECO:0007669"/>
    <property type="project" value="InterPro"/>
</dbReference>
<dbReference type="InterPro" id="IPR010985">
    <property type="entry name" value="Ribbon_hlx_hlx"/>
</dbReference>
<comment type="caution">
    <text evidence="1">The sequence shown here is derived from an EMBL/GenBank/DDBJ whole genome shotgun (WGS) entry which is preliminary data.</text>
</comment>
<protein>
    <submittedName>
        <fullName evidence="1">DNA-binding protein</fullName>
    </submittedName>
</protein>
<name>A0A4Q2RVR2_9ACTN</name>
<organism evidence="1 2">
    <name type="scientific">Nocardioides glacieisoli</name>
    <dbReference type="NCBI Taxonomy" id="1168730"/>
    <lineage>
        <taxon>Bacteria</taxon>
        <taxon>Bacillati</taxon>
        <taxon>Actinomycetota</taxon>
        <taxon>Actinomycetes</taxon>
        <taxon>Propionibacteriales</taxon>
        <taxon>Nocardioidaceae</taxon>
        <taxon>Nocardioides</taxon>
    </lineage>
</organism>
<dbReference type="SUPFAM" id="SSF47598">
    <property type="entry name" value="Ribbon-helix-helix"/>
    <property type="match status" value="1"/>
</dbReference>
<evidence type="ECO:0000313" key="1">
    <source>
        <dbReference type="EMBL" id="RYB91583.1"/>
    </source>
</evidence>
<keyword evidence="2" id="KW-1185">Reference proteome</keyword>
<keyword evidence="1" id="KW-0238">DNA-binding</keyword>
<dbReference type="GO" id="GO:0003677">
    <property type="term" value="F:DNA binding"/>
    <property type="evidence" value="ECO:0007669"/>
    <property type="project" value="UniProtKB-KW"/>
</dbReference>
<accession>A0A4Q2RVR2</accession>
<dbReference type="EMBL" id="SDWS01000003">
    <property type="protein sequence ID" value="RYB91583.1"/>
    <property type="molecule type" value="Genomic_DNA"/>
</dbReference>
<dbReference type="Proteomes" id="UP000291838">
    <property type="component" value="Unassembled WGS sequence"/>
</dbReference>
<gene>
    <name evidence="1" type="ORF">EUA06_09780</name>
</gene>
<evidence type="ECO:0000313" key="2">
    <source>
        <dbReference type="Proteomes" id="UP000291838"/>
    </source>
</evidence>
<dbReference type="RefSeq" id="WP_129475013.1">
    <property type="nucleotide sequence ID" value="NZ_SDWS01000003.1"/>
</dbReference>
<sequence>MKTLAIRLEDELHARLTILSKVSGQSVTDTIRTALEEHLTGLATQPDIAAKAQALTDEIEREAAEQLSAIKALLGPASKPAQRGGRAKS</sequence>
<reference evidence="1 2" key="1">
    <citation type="submission" date="2019-01" db="EMBL/GenBank/DDBJ databases">
        <title>Novel species of Nocardioides.</title>
        <authorList>
            <person name="Liu Q."/>
            <person name="Xin Y.-H."/>
        </authorList>
    </citation>
    <scope>NUCLEOTIDE SEQUENCE [LARGE SCALE GENOMIC DNA]</scope>
    <source>
        <strain evidence="1 2">HLT3-15</strain>
    </source>
</reference>
<proteinExistence type="predicted"/>
<dbReference type="OrthoDB" id="4774572at2"/>
<dbReference type="AlphaFoldDB" id="A0A4Q2RVR2"/>